<evidence type="ECO:0000256" key="2">
    <source>
        <dbReference type="ARBA" id="ARBA00022553"/>
    </source>
</evidence>
<dbReference type="PANTHER" id="PTHR10426:SF88">
    <property type="entry name" value="ADIPOCYTE PLASMA MEMBRANE-ASSOCIATED PROTEIN HEMOMUCIN-RELATED"/>
    <property type="match status" value="1"/>
</dbReference>
<evidence type="ECO:0000259" key="4">
    <source>
        <dbReference type="Pfam" id="PF03088"/>
    </source>
</evidence>
<evidence type="ECO:0000256" key="3">
    <source>
        <dbReference type="ARBA" id="ARBA00023180"/>
    </source>
</evidence>
<organism evidence="5 6">
    <name type="scientific">Massilia forsythiae</name>
    <dbReference type="NCBI Taxonomy" id="2728020"/>
    <lineage>
        <taxon>Bacteria</taxon>
        <taxon>Pseudomonadati</taxon>
        <taxon>Pseudomonadota</taxon>
        <taxon>Betaproteobacteria</taxon>
        <taxon>Burkholderiales</taxon>
        <taxon>Oxalobacteraceae</taxon>
        <taxon>Telluria group</taxon>
        <taxon>Massilia</taxon>
    </lineage>
</organism>
<dbReference type="PANTHER" id="PTHR10426">
    <property type="entry name" value="STRICTOSIDINE SYNTHASE-RELATED"/>
    <property type="match status" value="1"/>
</dbReference>
<keyword evidence="3" id="KW-0325">Glycoprotein</keyword>
<sequence>MAGTRWGTTQEAALLDVLEQSATGRVLEVDPDTGRVRVVASGFSLANGIALSHDERSLLVAESGRYRVWRIDIGADRLDIRAMPPGARILLDNLPGFPDNLTRGAAGRIWA</sequence>
<dbReference type="RefSeq" id="WP_170204052.1">
    <property type="nucleotide sequence ID" value="NZ_CP051685.1"/>
</dbReference>
<reference evidence="5 6" key="1">
    <citation type="submission" date="2020-04" db="EMBL/GenBank/DDBJ databases">
        <title>Genome sequencing of novel species.</title>
        <authorList>
            <person name="Heo J."/>
            <person name="Kim S.-J."/>
            <person name="Kim J.-S."/>
            <person name="Hong S.-B."/>
            <person name="Kwon S.-W."/>
        </authorList>
    </citation>
    <scope>NUCLEOTIDE SEQUENCE [LARGE SCALE GENOMIC DNA]</scope>
    <source>
        <strain evidence="5 6">GN2-R2</strain>
    </source>
</reference>
<dbReference type="InterPro" id="IPR011042">
    <property type="entry name" value="6-blade_b-propeller_TolB-like"/>
</dbReference>
<accession>A0A7Z2VZH6</accession>
<dbReference type="AlphaFoldDB" id="A0A7Z2VZH6"/>
<dbReference type="KEGG" id="mfy:HH212_19685"/>
<dbReference type="Pfam" id="PF03088">
    <property type="entry name" value="Str_synth"/>
    <property type="match status" value="1"/>
</dbReference>
<name>A0A7Z2VZH6_9BURK</name>
<protein>
    <submittedName>
        <fullName evidence="5">SMP-30/gluconolactonase/LRE family protein</fullName>
    </submittedName>
</protein>
<dbReference type="EMBL" id="CP051685">
    <property type="protein sequence ID" value="QJE01965.1"/>
    <property type="molecule type" value="Genomic_DNA"/>
</dbReference>
<dbReference type="InterPro" id="IPR018119">
    <property type="entry name" value="Strictosidine_synth_cons-reg"/>
</dbReference>
<dbReference type="SUPFAM" id="SSF63829">
    <property type="entry name" value="Calcium-dependent phosphotriesterase"/>
    <property type="match status" value="1"/>
</dbReference>
<dbReference type="GO" id="GO:0016787">
    <property type="term" value="F:hydrolase activity"/>
    <property type="evidence" value="ECO:0007669"/>
    <property type="project" value="TreeGrafter"/>
</dbReference>
<dbReference type="Gene3D" id="2.120.10.30">
    <property type="entry name" value="TolB, C-terminal domain"/>
    <property type="match status" value="1"/>
</dbReference>
<feature type="domain" description="Strictosidine synthase conserved region" evidence="4">
    <location>
        <begin position="13"/>
        <end position="70"/>
    </location>
</feature>
<evidence type="ECO:0000256" key="1">
    <source>
        <dbReference type="ARBA" id="ARBA00009191"/>
    </source>
</evidence>
<keyword evidence="2" id="KW-0597">Phosphoprotein</keyword>
<evidence type="ECO:0000313" key="5">
    <source>
        <dbReference type="EMBL" id="QJE01965.1"/>
    </source>
</evidence>
<evidence type="ECO:0000313" key="6">
    <source>
        <dbReference type="Proteomes" id="UP000502415"/>
    </source>
</evidence>
<comment type="similarity">
    <text evidence="1">Belongs to the strictosidine synthase family.</text>
</comment>
<gene>
    <name evidence="5" type="ORF">HH212_19685</name>
</gene>
<proteinExistence type="inferred from homology"/>
<dbReference type="Proteomes" id="UP000502415">
    <property type="component" value="Chromosome"/>
</dbReference>
<keyword evidence="6" id="KW-1185">Reference proteome</keyword>